<dbReference type="RefSeq" id="XP_056866097.1">
    <property type="nucleotide sequence ID" value="XM_057010117.1"/>
</dbReference>
<proteinExistence type="predicted"/>
<reference evidence="2" key="1">
    <citation type="journal article" date="2019" name="Database">
        <title>The radish genome database (RadishGD): an integrated information resource for radish genomics.</title>
        <authorList>
            <person name="Yu H.J."/>
            <person name="Baek S."/>
            <person name="Lee Y.J."/>
            <person name="Cho A."/>
            <person name="Mun J.H."/>
        </authorList>
    </citation>
    <scope>NUCLEOTIDE SEQUENCE [LARGE SCALE GENOMIC DNA]</scope>
    <source>
        <strain evidence="2">cv. WK10039</strain>
    </source>
</reference>
<evidence type="ECO:0000313" key="4">
    <source>
        <dbReference type="RefSeq" id="XP_056866097.1"/>
    </source>
</evidence>
<organism evidence="2 4">
    <name type="scientific">Raphanus sativus</name>
    <name type="common">Radish</name>
    <name type="synonym">Raphanus raphanistrum var. sativus</name>
    <dbReference type="NCBI Taxonomy" id="3726"/>
    <lineage>
        <taxon>Eukaryota</taxon>
        <taxon>Viridiplantae</taxon>
        <taxon>Streptophyta</taxon>
        <taxon>Embryophyta</taxon>
        <taxon>Tracheophyta</taxon>
        <taxon>Spermatophyta</taxon>
        <taxon>Magnoliopsida</taxon>
        <taxon>eudicotyledons</taxon>
        <taxon>Gunneridae</taxon>
        <taxon>Pentapetalae</taxon>
        <taxon>rosids</taxon>
        <taxon>malvids</taxon>
        <taxon>Brassicales</taxon>
        <taxon>Brassicaceae</taxon>
        <taxon>Brassiceae</taxon>
        <taxon>Raphanus</taxon>
    </lineage>
</organism>
<keyword evidence="2" id="KW-1185">Reference proteome</keyword>
<keyword evidence="1" id="KW-0812">Transmembrane</keyword>
<evidence type="ECO:0000313" key="2">
    <source>
        <dbReference type="Proteomes" id="UP000504610"/>
    </source>
</evidence>
<sequence length="106" mass="12384">MILLPIWFISVVAYMGLIYLGLMFVFKAVIRRGVVEEEEMHKGAGVREEDVKRMFRVIMPYLNESLLQFRALFSGDLSTTLKSYGDQELQPEVLARDQHNNFELKR</sequence>
<evidence type="ECO:0000313" key="3">
    <source>
        <dbReference type="RefSeq" id="XP_056866096.1"/>
    </source>
</evidence>
<keyword evidence="1" id="KW-1133">Transmembrane helix</keyword>
<dbReference type="PANTHER" id="PTHR46626">
    <property type="entry name" value="RETICULON-LIKE PROTEIN B17"/>
    <property type="match status" value="1"/>
</dbReference>
<evidence type="ECO:0000256" key="1">
    <source>
        <dbReference type="SAM" id="Phobius"/>
    </source>
</evidence>
<reference evidence="3 4" key="2">
    <citation type="submission" date="2025-04" db="UniProtKB">
        <authorList>
            <consortium name="RefSeq"/>
        </authorList>
    </citation>
    <scope>IDENTIFICATION</scope>
    <source>
        <tissue evidence="3 4">Leaf</tissue>
    </source>
</reference>
<dbReference type="AlphaFoldDB" id="A0A9W3DQQ9"/>
<dbReference type="PANTHER" id="PTHR46626:SF7">
    <property type="entry name" value="RETICULON-LIKE PROTEIN"/>
    <property type="match status" value="1"/>
</dbReference>
<dbReference type="GeneID" id="108860536"/>
<dbReference type="InterPro" id="IPR044647">
    <property type="entry name" value="RTNLB17/18/21"/>
</dbReference>
<dbReference type="KEGG" id="rsz:108860536"/>
<dbReference type="Proteomes" id="UP000504610">
    <property type="component" value="Chromosome 1"/>
</dbReference>
<dbReference type="OrthoDB" id="567788at2759"/>
<name>A0A9W3DQQ9_RAPSA</name>
<feature type="transmembrane region" description="Helical" evidence="1">
    <location>
        <begin position="6"/>
        <end position="26"/>
    </location>
</feature>
<accession>A0A9W3DQQ9</accession>
<dbReference type="RefSeq" id="XP_056866096.1">
    <property type="nucleotide sequence ID" value="XM_057010116.1"/>
</dbReference>
<protein>
    <submittedName>
        <fullName evidence="3 4">Reticulon-like protein B21 isoform X1</fullName>
    </submittedName>
</protein>
<keyword evidence="1" id="KW-0472">Membrane</keyword>
<gene>
    <name evidence="3 4" type="primary">LOC108860536</name>
</gene>